<keyword evidence="2" id="KW-1185">Reference proteome</keyword>
<comment type="caution">
    <text evidence="1">The sequence shown here is derived from an EMBL/GenBank/DDBJ whole genome shotgun (WGS) entry which is preliminary data.</text>
</comment>
<organism evidence="1 2">
    <name type="scientific">Magnetospirillum aberrantis SpK</name>
    <dbReference type="NCBI Taxonomy" id="908842"/>
    <lineage>
        <taxon>Bacteria</taxon>
        <taxon>Pseudomonadati</taxon>
        <taxon>Pseudomonadota</taxon>
        <taxon>Alphaproteobacteria</taxon>
        <taxon>Rhodospirillales</taxon>
        <taxon>Rhodospirillaceae</taxon>
        <taxon>Magnetospirillum</taxon>
    </lineage>
</organism>
<evidence type="ECO:0000313" key="1">
    <source>
        <dbReference type="EMBL" id="NFV79166.1"/>
    </source>
</evidence>
<protein>
    <submittedName>
        <fullName evidence="1">DUF1465 family protein</fullName>
    </submittedName>
</protein>
<dbReference type="AlphaFoldDB" id="A0A7C9USW6"/>
<dbReference type="InterPro" id="IPR010848">
    <property type="entry name" value="DUF1465"/>
</dbReference>
<name>A0A7C9USW6_9PROT</name>
<dbReference type="Gene3D" id="1.10.8.930">
    <property type="entry name" value="Protein of unknown function DUF1465"/>
    <property type="match status" value="1"/>
</dbReference>
<dbReference type="RefSeq" id="WP_163675044.1">
    <property type="nucleotide sequence ID" value="NZ_JAAIYP010000011.1"/>
</dbReference>
<proteinExistence type="predicted"/>
<gene>
    <name evidence="1" type="ORF">G4223_03430</name>
</gene>
<dbReference type="Pfam" id="PF07323">
    <property type="entry name" value="DUF1465"/>
    <property type="match status" value="1"/>
</dbReference>
<dbReference type="InterPro" id="IPR038301">
    <property type="entry name" value="AraC-like_sf"/>
</dbReference>
<evidence type="ECO:0000313" key="2">
    <source>
        <dbReference type="Proteomes" id="UP000480684"/>
    </source>
</evidence>
<accession>A0A7C9USW6</accession>
<dbReference type="EMBL" id="JAAIYP010000011">
    <property type="protein sequence ID" value="NFV79166.1"/>
    <property type="molecule type" value="Genomic_DNA"/>
</dbReference>
<sequence length="132" mass="15196">MASPTYFRRTYDETLDLMVEARNYIAYVEHRERQRADVMNGLRMSCEAMRVTSRLTQVMAWLMMQRAVHDGEMTPGEALAEANRLSGADVCLDDSFSGDIALPRGLRSLLERSFSLYQRIARLEDRMVGRLN</sequence>
<reference evidence="1 2" key="1">
    <citation type="submission" date="2020-02" db="EMBL/GenBank/DDBJ databases">
        <authorList>
            <person name="Dziuba M."/>
            <person name="Kuznetsov B."/>
            <person name="Mardanov A."/>
            <person name="Ravin N."/>
            <person name="Grouzdev D."/>
        </authorList>
    </citation>
    <scope>NUCLEOTIDE SEQUENCE [LARGE SCALE GENOMIC DNA]</scope>
    <source>
        <strain evidence="1 2">SpK</strain>
    </source>
</reference>
<dbReference type="Proteomes" id="UP000480684">
    <property type="component" value="Unassembled WGS sequence"/>
</dbReference>